<keyword evidence="2" id="KW-0732">Signal</keyword>
<dbReference type="GO" id="GO:0009277">
    <property type="term" value="C:fungal-type cell wall"/>
    <property type="evidence" value="ECO:0007669"/>
    <property type="project" value="InterPro"/>
</dbReference>
<organism evidence="3 4">
    <name type="scientific">Sordaria macrospora</name>
    <dbReference type="NCBI Taxonomy" id="5147"/>
    <lineage>
        <taxon>Eukaryota</taxon>
        <taxon>Fungi</taxon>
        <taxon>Dikarya</taxon>
        <taxon>Ascomycota</taxon>
        <taxon>Pezizomycotina</taxon>
        <taxon>Sordariomycetes</taxon>
        <taxon>Sordariomycetidae</taxon>
        <taxon>Sordariales</taxon>
        <taxon>Sordariaceae</taxon>
        <taxon>Sordaria</taxon>
    </lineage>
</organism>
<dbReference type="OMA" id="CCNSEPP"/>
<dbReference type="Proteomes" id="UP000433876">
    <property type="component" value="Unassembled WGS sequence"/>
</dbReference>
<protein>
    <recommendedName>
        <fullName evidence="5">Hydrophobin</fullName>
    </recommendedName>
</protein>
<dbReference type="GO" id="GO:0005199">
    <property type="term" value="F:structural constituent of cell wall"/>
    <property type="evidence" value="ECO:0007669"/>
    <property type="project" value="InterPro"/>
</dbReference>
<evidence type="ECO:0000256" key="2">
    <source>
        <dbReference type="SAM" id="SignalP"/>
    </source>
</evidence>
<reference evidence="3 4" key="1">
    <citation type="submission" date="2017-07" db="EMBL/GenBank/DDBJ databases">
        <title>Genome sequence of the Sordaria macrospora wild type strain R19027.</title>
        <authorList>
            <person name="Nowrousian M."/>
            <person name="Teichert I."/>
            <person name="Kueck U."/>
        </authorList>
    </citation>
    <scope>NUCLEOTIDE SEQUENCE [LARGE SCALE GENOMIC DNA]</scope>
    <source>
        <strain evidence="3 4">R19027</strain>
        <tissue evidence="3">Mycelium</tissue>
    </source>
</reference>
<dbReference type="InterPro" id="IPR036686">
    <property type="entry name" value="Class_II_Hydrophobin_sf"/>
</dbReference>
<comment type="caution">
    <text evidence="3">The sequence shown here is derived from an EMBL/GenBank/DDBJ whole genome shotgun (WGS) entry which is preliminary data.</text>
</comment>
<dbReference type="EMBL" id="NMPR01000149">
    <property type="protein sequence ID" value="KAA8629094.1"/>
    <property type="molecule type" value="Genomic_DNA"/>
</dbReference>
<name>A0A8S8ZEZ5_SORMA</name>
<evidence type="ECO:0008006" key="5">
    <source>
        <dbReference type="Google" id="ProtNLM"/>
    </source>
</evidence>
<dbReference type="InterPro" id="IPR001338">
    <property type="entry name" value="Class_I_Hydrophobin"/>
</dbReference>
<dbReference type="AlphaFoldDB" id="A0A8S8ZEZ5"/>
<gene>
    <name evidence="3" type="ORF">SMACR_00022</name>
</gene>
<evidence type="ECO:0000313" key="4">
    <source>
        <dbReference type="Proteomes" id="UP000433876"/>
    </source>
</evidence>
<proteinExistence type="predicted"/>
<dbReference type="Pfam" id="PF22354">
    <property type="entry name" value="Eas"/>
    <property type="match status" value="1"/>
</dbReference>
<evidence type="ECO:0000313" key="3">
    <source>
        <dbReference type="EMBL" id="KAA8629094.1"/>
    </source>
</evidence>
<dbReference type="CDD" id="cd23516">
    <property type="entry name" value="hydrophobin_I_eas-like"/>
    <property type="match status" value="1"/>
</dbReference>
<evidence type="ECO:0000256" key="1">
    <source>
        <dbReference type="ARBA" id="ARBA00023157"/>
    </source>
</evidence>
<dbReference type="GO" id="GO:0005576">
    <property type="term" value="C:extracellular region"/>
    <property type="evidence" value="ECO:0007669"/>
    <property type="project" value="InterPro"/>
</dbReference>
<dbReference type="Gene3D" id="3.20.120.10">
    <property type="entry name" value="Hydrophobin"/>
    <property type="match status" value="2"/>
</dbReference>
<feature type="chain" id="PRO_5035855563" description="Hydrophobin" evidence="2">
    <location>
        <begin position="19"/>
        <end position="108"/>
    </location>
</feature>
<sequence length="108" mass="10981">MQFSSIATFLTLAMTAAAAPAELVSRTTPVTPSTCAGDYKPYCCNSEPPTGLLPQVIAGLLGVNVNALLSCTVGVIGGQCSNNVKCCNGNAVNNGNSLIFIGNVQCLL</sequence>
<dbReference type="SMART" id="SM00075">
    <property type="entry name" value="HYDRO"/>
    <property type="match status" value="1"/>
</dbReference>
<keyword evidence="1" id="KW-1015">Disulfide bond</keyword>
<accession>A0A8S8ZEZ5</accession>
<dbReference type="VEuPathDB" id="FungiDB:SMAC_00022"/>
<feature type="signal peptide" evidence="2">
    <location>
        <begin position="1"/>
        <end position="18"/>
    </location>
</feature>